<dbReference type="PROSITE" id="PS51892">
    <property type="entry name" value="SUBTILASE"/>
    <property type="match status" value="1"/>
</dbReference>
<dbReference type="FunFam" id="3.50.30.30:FF:000005">
    <property type="entry name" value="subtilisin-like protease SBT1.5"/>
    <property type="match status" value="1"/>
</dbReference>
<dbReference type="InterPro" id="IPR045051">
    <property type="entry name" value="SBT"/>
</dbReference>
<name>A0A9R1AP25_TRITD</name>
<dbReference type="Gramene" id="TRITD5Bv1G170830.3">
    <property type="protein sequence ID" value="TRITD5Bv1G170830.3"/>
    <property type="gene ID" value="TRITD5Bv1G170830"/>
</dbReference>
<dbReference type="InterPro" id="IPR036852">
    <property type="entry name" value="Peptidase_S8/S53_dom_sf"/>
</dbReference>
<feature type="active site" description="Charge relay system" evidence="6">
    <location>
        <position position="511"/>
    </location>
</feature>
<evidence type="ECO:0000256" key="5">
    <source>
        <dbReference type="ARBA" id="ARBA00022825"/>
    </source>
</evidence>
<dbReference type="CDD" id="cd02120">
    <property type="entry name" value="PA_subtilisin_like"/>
    <property type="match status" value="1"/>
</dbReference>
<dbReference type="EMBL" id="LT934120">
    <property type="protein sequence ID" value="VAI34965.1"/>
    <property type="molecule type" value="Genomic_DNA"/>
</dbReference>
<dbReference type="FunFam" id="3.30.70.80:FF:000002">
    <property type="entry name" value="Subtilisin-like protease SBT5.3"/>
    <property type="match status" value="1"/>
</dbReference>
<dbReference type="InterPro" id="IPR041469">
    <property type="entry name" value="Subtilisin-like_FN3"/>
</dbReference>
<proteinExistence type="inferred from homology"/>
<comment type="similarity">
    <text evidence="1 6">Belongs to the peptidase S8 family.</text>
</comment>
<dbReference type="Gene3D" id="2.60.40.2310">
    <property type="match status" value="1"/>
</dbReference>
<evidence type="ECO:0000256" key="2">
    <source>
        <dbReference type="ARBA" id="ARBA00022670"/>
    </source>
</evidence>
<keyword evidence="2 6" id="KW-0645">Protease</keyword>
<organism evidence="10 11">
    <name type="scientific">Triticum turgidum subsp. durum</name>
    <name type="common">Durum wheat</name>
    <name type="synonym">Triticum durum</name>
    <dbReference type="NCBI Taxonomy" id="4567"/>
    <lineage>
        <taxon>Eukaryota</taxon>
        <taxon>Viridiplantae</taxon>
        <taxon>Streptophyta</taxon>
        <taxon>Embryophyta</taxon>
        <taxon>Tracheophyta</taxon>
        <taxon>Spermatophyta</taxon>
        <taxon>Magnoliopsida</taxon>
        <taxon>Liliopsida</taxon>
        <taxon>Poales</taxon>
        <taxon>Poaceae</taxon>
        <taxon>BOP clade</taxon>
        <taxon>Pooideae</taxon>
        <taxon>Triticodae</taxon>
        <taxon>Triticeae</taxon>
        <taxon>Triticinae</taxon>
        <taxon>Triticum</taxon>
    </lineage>
</organism>
<keyword evidence="3" id="KW-0732">Signal</keyword>
<dbReference type="AlphaFoldDB" id="A0A9R1AP25"/>
<evidence type="ECO:0000256" key="4">
    <source>
        <dbReference type="ARBA" id="ARBA00022801"/>
    </source>
</evidence>
<evidence type="ECO:0000259" key="8">
    <source>
        <dbReference type="Pfam" id="PF05922"/>
    </source>
</evidence>
<sequence length="683" mass="73206">MADKPPVVVVVVVVFLLLLLGLGLGLCSCANVHIVYMGERHPELHPDLVRDSHHGMLAAVLGSKQAAEDAILYSYRHGFSGFAAVLTNAQAAQLSDWPGVVRVVRNRVLDLHTTRSWDFMRVNPSPSGGSGILSRSRFGEDSIIGVLDTGIWPESASFRDDGIGEVPRRWKGQCVAGERFNASNCNRKIIGAKWFVKGYQAEYGKMNTTDIHEYMSARDAVGHGTHTASTAAGALVPDANFRGLASGVARGGAPRARLAVYKVCWATGDCTSADILAAFDAAIHDGVDVLSVSLGQAPPLPAYVDDVLAIGSFHAVVRGITVVCSAGNSGPYSETVINSAPWVLTVAAGTIDRTFLAKITLGNNSTYVGQTMYSGKHAATSMRIVYAEDVSSDNADDTDARSCTAGSLNATLVKGNVVLCFQTRGQRASQVAVETVKKARGVGVIFAQFLTKDIASAFDIPLIQVDYQVGTAILAYTTSTRNPTVQFGSAKTILGELIGPEVAYFSSRGPSSLTPSILKAYTFVANVHDEYEFEMVSEAAPYKQANPFDYGGGHVDPNRAAHPGLVYDMRPSDYVRFLCSMGYNNSAILNLNVPSITIPELRGKLSVSRTVTNVGPVASKYRAHVEAPPGVNVTVNPSLLTFNSTVNRLTFKVTFQAKLKVQGRYELVFITRGIFGHTKNDEQ</sequence>
<evidence type="ECO:0000313" key="11">
    <source>
        <dbReference type="Proteomes" id="UP000324705"/>
    </source>
</evidence>
<dbReference type="GO" id="GO:0006508">
    <property type="term" value="P:proteolysis"/>
    <property type="evidence" value="ECO:0007669"/>
    <property type="project" value="UniProtKB-KW"/>
</dbReference>
<dbReference type="SUPFAM" id="SSF52743">
    <property type="entry name" value="Subtilisin-like"/>
    <property type="match status" value="1"/>
</dbReference>
<dbReference type="Pfam" id="PF17766">
    <property type="entry name" value="fn3_6"/>
    <property type="match status" value="1"/>
</dbReference>
<dbReference type="InterPro" id="IPR010259">
    <property type="entry name" value="S8pro/Inhibitor_I9"/>
</dbReference>
<evidence type="ECO:0000259" key="9">
    <source>
        <dbReference type="Pfam" id="PF17766"/>
    </source>
</evidence>
<evidence type="ECO:0008006" key="12">
    <source>
        <dbReference type="Google" id="ProtNLM"/>
    </source>
</evidence>
<dbReference type="InterPro" id="IPR037045">
    <property type="entry name" value="S8pro/Inhibitor_I9_sf"/>
</dbReference>
<feature type="domain" description="Inhibitor I9" evidence="8">
    <location>
        <begin position="32"/>
        <end position="112"/>
    </location>
</feature>
<dbReference type="Proteomes" id="UP000324705">
    <property type="component" value="Chromosome 5B"/>
</dbReference>
<dbReference type="Gene3D" id="3.40.50.200">
    <property type="entry name" value="Peptidase S8/S53 domain"/>
    <property type="match status" value="2"/>
</dbReference>
<feature type="active site" description="Charge relay system" evidence="6">
    <location>
        <position position="148"/>
    </location>
</feature>
<dbReference type="InterPro" id="IPR034197">
    <property type="entry name" value="Peptidases_S8_3"/>
</dbReference>
<dbReference type="PRINTS" id="PR00723">
    <property type="entry name" value="SUBTILISIN"/>
</dbReference>
<reference evidence="10 11" key="1">
    <citation type="submission" date="2017-09" db="EMBL/GenBank/DDBJ databases">
        <authorList>
            <consortium name="International Durum Wheat Genome Sequencing Consortium (IDWGSC)"/>
            <person name="Milanesi L."/>
        </authorList>
    </citation>
    <scope>NUCLEOTIDE SEQUENCE [LARGE SCALE GENOMIC DNA]</scope>
    <source>
        <strain evidence="11">cv. Svevo</strain>
    </source>
</reference>
<accession>A0A9R1AP25</accession>
<dbReference type="PROSITE" id="PS51257">
    <property type="entry name" value="PROKAR_LIPOPROTEIN"/>
    <property type="match status" value="1"/>
</dbReference>
<dbReference type="GO" id="GO:0004252">
    <property type="term" value="F:serine-type endopeptidase activity"/>
    <property type="evidence" value="ECO:0007669"/>
    <property type="project" value="UniProtKB-UniRule"/>
</dbReference>
<dbReference type="CDD" id="cd04852">
    <property type="entry name" value="Peptidases_S8_3"/>
    <property type="match status" value="1"/>
</dbReference>
<dbReference type="InterPro" id="IPR000209">
    <property type="entry name" value="Peptidase_S8/S53_dom"/>
</dbReference>
<keyword evidence="5 6" id="KW-0720">Serine protease</keyword>
<dbReference type="PANTHER" id="PTHR10795">
    <property type="entry name" value="PROPROTEIN CONVERTASE SUBTILISIN/KEXIN"/>
    <property type="match status" value="1"/>
</dbReference>
<dbReference type="InterPro" id="IPR015500">
    <property type="entry name" value="Peptidase_S8_subtilisin-rel"/>
</dbReference>
<evidence type="ECO:0000256" key="1">
    <source>
        <dbReference type="ARBA" id="ARBA00011073"/>
    </source>
</evidence>
<evidence type="ECO:0000256" key="6">
    <source>
        <dbReference type="PROSITE-ProRule" id="PRU01240"/>
    </source>
</evidence>
<gene>
    <name evidence="10" type="ORF">TRITD_5Bv1G170830</name>
</gene>
<protein>
    <recommendedName>
        <fullName evidence="12">Subtilisin-like protease</fullName>
    </recommendedName>
</protein>
<feature type="domain" description="Peptidase S8/S53" evidence="7">
    <location>
        <begin position="140"/>
        <end position="512"/>
    </location>
</feature>
<evidence type="ECO:0000313" key="10">
    <source>
        <dbReference type="EMBL" id="VAI34965.1"/>
    </source>
</evidence>
<feature type="domain" description="Subtilisin-like protease fibronectin type-III" evidence="9">
    <location>
        <begin position="590"/>
        <end position="666"/>
    </location>
</feature>
<dbReference type="Gene3D" id="3.30.70.80">
    <property type="entry name" value="Peptidase S8 propeptide/proteinase inhibitor I9"/>
    <property type="match status" value="1"/>
</dbReference>
<keyword evidence="11" id="KW-1185">Reference proteome</keyword>
<evidence type="ECO:0000259" key="7">
    <source>
        <dbReference type="Pfam" id="PF00082"/>
    </source>
</evidence>
<keyword evidence="4 6" id="KW-0378">Hydrolase</keyword>
<dbReference type="Pfam" id="PF00082">
    <property type="entry name" value="Peptidase_S8"/>
    <property type="match status" value="1"/>
</dbReference>
<feature type="active site" description="Charge relay system" evidence="6">
    <location>
        <position position="223"/>
    </location>
</feature>
<dbReference type="Gene3D" id="3.50.30.30">
    <property type="match status" value="1"/>
</dbReference>
<evidence type="ECO:0000256" key="3">
    <source>
        <dbReference type="ARBA" id="ARBA00022729"/>
    </source>
</evidence>
<dbReference type="Pfam" id="PF05922">
    <property type="entry name" value="Inhibitor_I9"/>
    <property type="match status" value="1"/>
</dbReference>